<protein>
    <recommendedName>
        <fullName evidence="1">Oxidoreductase-like domain-containing protein</fullName>
    </recommendedName>
</protein>
<dbReference type="InterPro" id="IPR019180">
    <property type="entry name" value="Oxidoreductase-like_N"/>
</dbReference>
<dbReference type="Proteomes" id="UP000094285">
    <property type="component" value="Unassembled WGS sequence"/>
</dbReference>
<feature type="non-terminal residue" evidence="2">
    <location>
        <position position="199"/>
    </location>
</feature>
<evidence type="ECO:0000313" key="3">
    <source>
        <dbReference type="Proteomes" id="UP000094285"/>
    </source>
</evidence>
<sequence>KYDYYDLVLRTPTHPAHPIEASLMTPSELTTLKKHTKTRFEGNYHIDTTLTPEQRIEKVFGGRIKGEAPKSSSRILRGKPRVIAGVTVPARPDEPDNCCMSGCINCVWELFEEDLKDWNEKRTIAAKALVEKGGRWPEDFYAPVQKLPRDNLPLSLAKKDDAELYGDSSDKAAEDESWGNVPMSFRVFAELEKKMKAKK</sequence>
<proteinExistence type="predicted"/>
<dbReference type="RefSeq" id="XP_020066870.1">
    <property type="nucleotide sequence ID" value="XM_020208832.1"/>
</dbReference>
<accession>A0A1E4SQH7</accession>
<dbReference type="PANTHER" id="PTHR21193:SF3">
    <property type="entry name" value="OXIDOREDUCTASE-LIKE DOMAIN-CONTAINING PROTEIN 1"/>
    <property type="match status" value="1"/>
</dbReference>
<feature type="domain" description="Oxidoreductase-like" evidence="1">
    <location>
        <begin position="82"/>
        <end position="126"/>
    </location>
</feature>
<dbReference type="EMBL" id="KV453909">
    <property type="protein sequence ID" value="ODV81748.1"/>
    <property type="molecule type" value="Genomic_DNA"/>
</dbReference>
<dbReference type="STRING" id="984487.A0A1E4SQH7"/>
<dbReference type="PANTHER" id="PTHR21193">
    <property type="entry name" value="OXIDOREDUCTASE-LIKE DOMAIN-CONTAINING PROTEIN 1"/>
    <property type="match status" value="1"/>
</dbReference>
<gene>
    <name evidence="2" type="ORF">CANTADRAFT_40480</name>
</gene>
<dbReference type="AlphaFoldDB" id="A0A1E4SQH7"/>
<dbReference type="InterPro" id="IPR039251">
    <property type="entry name" value="OXLD1"/>
</dbReference>
<dbReference type="GO" id="GO:0005739">
    <property type="term" value="C:mitochondrion"/>
    <property type="evidence" value="ECO:0007669"/>
    <property type="project" value="TreeGrafter"/>
</dbReference>
<organism evidence="2 3">
    <name type="scientific">Suhomyces tanzawaensis NRRL Y-17324</name>
    <dbReference type="NCBI Taxonomy" id="984487"/>
    <lineage>
        <taxon>Eukaryota</taxon>
        <taxon>Fungi</taxon>
        <taxon>Dikarya</taxon>
        <taxon>Ascomycota</taxon>
        <taxon>Saccharomycotina</taxon>
        <taxon>Pichiomycetes</taxon>
        <taxon>Debaryomycetaceae</taxon>
        <taxon>Suhomyces</taxon>
    </lineage>
</organism>
<evidence type="ECO:0000259" key="1">
    <source>
        <dbReference type="Pfam" id="PF09791"/>
    </source>
</evidence>
<reference evidence="3" key="1">
    <citation type="submission" date="2016-05" db="EMBL/GenBank/DDBJ databases">
        <title>Comparative genomics of biotechnologically important yeasts.</title>
        <authorList>
            <consortium name="DOE Joint Genome Institute"/>
            <person name="Riley R."/>
            <person name="Haridas S."/>
            <person name="Wolfe K.H."/>
            <person name="Lopes M.R."/>
            <person name="Hittinger C.T."/>
            <person name="Goker M."/>
            <person name="Salamov A."/>
            <person name="Wisecaver J."/>
            <person name="Long T.M."/>
            <person name="Aerts A.L."/>
            <person name="Barry K."/>
            <person name="Choi C."/>
            <person name="Clum A."/>
            <person name="Coughlan A.Y."/>
            <person name="Deshpande S."/>
            <person name="Douglass A.P."/>
            <person name="Hanson S.J."/>
            <person name="Klenk H.-P."/>
            <person name="Labutti K."/>
            <person name="Lapidus A."/>
            <person name="Lindquist E."/>
            <person name="Lipzen A."/>
            <person name="Meier-Kolthoff J.P."/>
            <person name="Ohm R.A."/>
            <person name="Otillar R.P."/>
            <person name="Pangilinan J."/>
            <person name="Peng Y."/>
            <person name="Rokas A."/>
            <person name="Rosa C.A."/>
            <person name="Scheuner C."/>
            <person name="Sibirny A.A."/>
            <person name="Slot J.C."/>
            <person name="Stielow J.B."/>
            <person name="Sun H."/>
            <person name="Kurtzman C.P."/>
            <person name="Blackwell M."/>
            <person name="Grigoriev I.V."/>
            <person name="Jeffries T.W."/>
        </authorList>
    </citation>
    <scope>NUCLEOTIDE SEQUENCE [LARGE SCALE GENOMIC DNA]</scope>
    <source>
        <strain evidence="3">NRRL Y-17324</strain>
    </source>
</reference>
<keyword evidence="3" id="KW-1185">Reference proteome</keyword>
<dbReference type="OrthoDB" id="10064411at2759"/>
<dbReference type="GeneID" id="30982968"/>
<evidence type="ECO:0000313" key="2">
    <source>
        <dbReference type="EMBL" id="ODV81748.1"/>
    </source>
</evidence>
<name>A0A1E4SQH7_9ASCO</name>
<dbReference type="Pfam" id="PF09791">
    <property type="entry name" value="Oxidored-like"/>
    <property type="match status" value="1"/>
</dbReference>
<feature type="non-terminal residue" evidence="2">
    <location>
        <position position="1"/>
    </location>
</feature>